<dbReference type="InterPro" id="IPR042099">
    <property type="entry name" value="ANL_N_sf"/>
</dbReference>
<evidence type="ECO:0000256" key="1">
    <source>
        <dbReference type="ARBA" id="ARBA00006432"/>
    </source>
</evidence>
<dbReference type="Proteomes" id="UP001596137">
    <property type="component" value="Unassembled WGS sequence"/>
</dbReference>
<protein>
    <submittedName>
        <fullName evidence="6">Long-chain fatty acid--CoA ligase</fullName>
    </submittedName>
</protein>
<name>A0ABW1NMW8_9ACTN</name>
<dbReference type="InterPro" id="IPR045851">
    <property type="entry name" value="AMP-bd_C_sf"/>
</dbReference>
<accession>A0ABW1NMW8</accession>
<proteinExistence type="inferred from homology"/>
<evidence type="ECO:0000259" key="5">
    <source>
        <dbReference type="Pfam" id="PF13193"/>
    </source>
</evidence>
<sequence>MLNAGLGGWPARRAQMSPDRTAFVFAGRSVSYAEIHERTTRLSSRLREAGVRAGDRVAYLGPNHVAFAETMFATHLLGGIFVPLNARLAAPEIAYMLDDSGASALIYAPETTAVVRGLTNLPASRTVVALESPAPGQQEFESWLSEGDPTPIDVAVALDDIALILYTSGTTGRPKGAMLSHANLVWNCYNMMIGVDVASTEVTLVSAPLFHVAALAQTLLPTFLKGASSVIMPAWDVDLCYDLIEKHRVTWMFGVTAMFAAFARSPRWADADLSSLRTLMSGGAAIPVGLIRTYQERGLVFCQGYGLTETSPGATFLEAGESVRKVGSAGVPAFFTNVRVVRPDLTPVAAGEPGEVLVQGPNVTSGYWRNPEMSAAALTEDGWFHSGDIATLDDEGHLYIVDRLKDMYISGGENVYPAEVEAALCEHPAVAEAAVVGVPDGKWGEVGRVFVVPRPGSAPSPTHLCDFLRSRLAKYKIPVYFDFVDALPRTGSGKIRKPELRTRPLFPPPCRAERDAVGRERLVGRSAPAEALPDEALSPGAERTAQLRVRHDLDHDAGDVAGVGAPYETDGGAGGVAEEEA</sequence>
<dbReference type="SUPFAM" id="SSF56801">
    <property type="entry name" value="Acetyl-CoA synthetase-like"/>
    <property type="match status" value="1"/>
</dbReference>
<feature type="region of interest" description="Disordered" evidence="3">
    <location>
        <begin position="516"/>
        <end position="581"/>
    </location>
</feature>
<evidence type="ECO:0000313" key="7">
    <source>
        <dbReference type="Proteomes" id="UP001596137"/>
    </source>
</evidence>
<keyword evidence="7" id="KW-1185">Reference proteome</keyword>
<evidence type="ECO:0000313" key="6">
    <source>
        <dbReference type="EMBL" id="MFC6084213.1"/>
    </source>
</evidence>
<dbReference type="InterPro" id="IPR025110">
    <property type="entry name" value="AMP-bd_C"/>
</dbReference>
<comment type="caution">
    <text evidence="6">The sequence shown here is derived from an EMBL/GenBank/DDBJ whole genome shotgun (WGS) entry which is preliminary data.</text>
</comment>
<dbReference type="CDD" id="cd17631">
    <property type="entry name" value="FACL_FadD13-like"/>
    <property type="match status" value="1"/>
</dbReference>
<dbReference type="PANTHER" id="PTHR43201:SF5">
    <property type="entry name" value="MEDIUM-CHAIN ACYL-COA LIGASE ACSF2, MITOCHONDRIAL"/>
    <property type="match status" value="1"/>
</dbReference>
<dbReference type="NCBIfam" id="NF004837">
    <property type="entry name" value="PRK06187.1"/>
    <property type="match status" value="1"/>
</dbReference>
<dbReference type="EMBL" id="JBHSRF010000039">
    <property type="protein sequence ID" value="MFC6084213.1"/>
    <property type="molecule type" value="Genomic_DNA"/>
</dbReference>
<feature type="domain" description="AMP-dependent synthetase/ligase" evidence="4">
    <location>
        <begin position="12"/>
        <end position="368"/>
    </location>
</feature>
<organism evidence="6 7">
    <name type="scientific">Sphaerisporangium aureirubrum</name>
    <dbReference type="NCBI Taxonomy" id="1544736"/>
    <lineage>
        <taxon>Bacteria</taxon>
        <taxon>Bacillati</taxon>
        <taxon>Actinomycetota</taxon>
        <taxon>Actinomycetes</taxon>
        <taxon>Streptosporangiales</taxon>
        <taxon>Streptosporangiaceae</taxon>
        <taxon>Sphaerisporangium</taxon>
    </lineage>
</organism>
<evidence type="ECO:0000259" key="4">
    <source>
        <dbReference type="Pfam" id="PF00501"/>
    </source>
</evidence>
<evidence type="ECO:0000256" key="2">
    <source>
        <dbReference type="ARBA" id="ARBA00022598"/>
    </source>
</evidence>
<gene>
    <name evidence="6" type="ORF">ACFP1K_23840</name>
</gene>
<keyword evidence="2 6" id="KW-0436">Ligase</keyword>
<feature type="compositionally biased region" description="Basic and acidic residues" evidence="3">
    <location>
        <begin position="549"/>
        <end position="558"/>
    </location>
</feature>
<dbReference type="Pfam" id="PF13193">
    <property type="entry name" value="AMP-binding_C"/>
    <property type="match status" value="1"/>
</dbReference>
<dbReference type="InterPro" id="IPR020459">
    <property type="entry name" value="AMP-binding"/>
</dbReference>
<dbReference type="InterPro" id="IPR000873">
    <property type="entry name" value="AMP-dep_synth/lig_dom"/>
</dbReference>
<dbReference type="PANTHER" id="PTHR43201">
    <property type="entry name" value="ACYL-COA SYNTHETASE"/>
    <property type="match status" value="1"/>
</dbReference>
<reference evidence="7" key="1">
    <citation type="journal article" date="2019" name="Int. J. Syst. Evol. Microbiol.">
        <title>The Global Catalogue of Microorganisms (GCM) 10K type strain sequencing project: providing services to taxonomists for standard genome sequencing and annotation.</title>
        <authorList>
            <consortium name="The Broad Institute Genomics Platform"/>
            <consortium name="The Broad Institute Genome Sequencing Center for Infectious Disease"/>
            <person name="Wu L."/>
            <person name="Ma J."/>
        </authorList>
    </citation>
    <scope>NUCLEOTIDE SEQUENCE [LARGE SCALE GENOMIC DNA]</scope>
    <source>
        <strain evidence="7">JCM 30346</strain>
    </source>
</reference>
<dbReference type="RefSeq" id="WP_380757033.1">
    <property type="nucleotide sequence ID" value="NZ_JBHSRF010000039.1"/>
</dbReference>
<dbReference type="Gene3D" id="3.40.50.12780">
    <property type="entry name" value="N-terminal domain of ligase-like"/>
    <property type="match status" value="1"/>
</dbReference>
<comment type="similarity">
    <text evidence="1">Belongs to the ATP-dependent AMP-binding enzyme family.</text>
</comment>
<dbReference type="PRINTS" id="PR00154">
    <property type="entry name" value="AMPBINDING"/>
</dbReference>
<evidence type="ECO:0000256" key="3">
    <source>
        <dbReference type="SAM" id="MobiDB-lite"/>
    </source>
</evidence>
<feature type="domain" description="AMP-binding enzyme C-terminal" evidence="5">
    <location>
        <begin position="419"/>
        <end position="494"/>
    </location>
</feature>
<dbReference type="Pfam" id="PF00501">
    <property type="entry name" value="AMP-binding"/>
    <property type="match status" value="1"/>
</dbReference>
<dbReference type="GO" id="GO:0016874">
    <property type="term" value="F:ligase activity"/>
    <property type="evidence" value="ECO:0007669"/>
    <property type="project" value="UniProtKB-KW"/>
</dbReference>
<dbReference type="PROSITE" id="PS00455">
    <property type="entry name" value="AMP_BINDING"/>
    <property type="match status" value="1"/>
</dbReference>
<dbReference type="InterPro" id="IPR020845">
    <property type="entry name" value="AMP-binding_CS"/>
</dbReference>
<dbReference type="Gene3D" id="3.30.300.30">
    <property type="match status" value="1"/>
</dbReference>